<dbReference type="Gene3D" id="1.25.40.90">
    <property type="match status" value="1"/>
</dbReference>
<dbReference type="PANTHER" id="PTHR46275">
    <property type="entry name" value="HEPATOCYTE GROWTH FACTOR-REGULATED TYROSINE KINASE SUBSTRATE"/>
    <property type="match status" value="1"/>
</dbReference>
<dbReference type="GO" id="GO:0043130">
    <property type="term" value="F:ubiquitin binding"/>
    <property type="evidence" value="ECO:0007669"/>
    <property type="project" value="InterPro"/>
</dbReference>
<feature type="region of interest" description="Disordered" evidence="10">
    <location>
        <begin position="544"/>
        <end position="569"/>
    </location>
</feature>
<dbReference type="PROSITE" id="PS50179">
    <property type="entry name" value="VHS"/>
    <property type="match status" value="1"/>
</dbReference>
<accession>A0A7I5EAN7</accession>
<dbReference type="InterPro" id="IPR000306">
    <property type="entry name" value="Znf_FYVE"/>
</dbReference>
<protein>
    <recommendedName>
        <fullName evidence="2">Hepatocyte growth factor-regulated tyrosine kinase substrate</fullName>
    </recommendedName>
</protein>
<dbReference type="SUPFAM" id="SSF57903">
    <property type="entry name" value="FYVE/PHD zinc finger"/>
    <property type="match status" value="1"/>
</dbReference>
<evidence type="ECO:0000313" key="14">
    <source>
        <dbReference type="WBParaSite" id="HCON_00109160-00001"/>
    </source>
</evidence>
<dbReference type="InterPro" id="IPR003903">
    <property type="entry name" value="UIM_dom"/>
</dbReference>
<evidence type="ECO:0000256" key="6">
    <source>
        <dbReference type="ARBA" id="ARBA00022771"/>
    </source>
</evidence>
<dbReference type="Proteomes" id="UP000025227">
    <property type="component" value="Unplaced"/>
</dbReference>
<dbReference type="AlphaFoldDB" id="A0A7I5EAN7"/>
<comment type="subcellular location">
    <subcellularLocation>
        <location evidence="1">Cytoplasm</location>
    </subcellularLocation>
</comment>
<evidence type="ECO:0000256" key="3">
    <source>
        <dbReference type="ARBA" id="ARBA00022490"/>
    </source>
</evidence>
<dbReference type="InterPro" id="IPR013083">
    <property type="entry name" value="Znf_RING/FYVE/PHD"/>
</dbReference>
<sequence>MSKKFDRLLEAATDSTNLEPNWDGIIACFDSIRSGEVPAKAAMVAMRKRIQHDNPHVVMHALLVLDACVKNCGHKIHAEIATREFMEEFKNLGIGSQYEDVKTKVLEMLQCWAMAFANKPEYKIVVDTHNLMKLAGFDFPSIKEADAMFTAQVAPDWHDGSECFRCRSEFSLFNRKHHCRACGQIFCDRCSTKEIPLPQFGIEKEVRVCDACFEKISSKVNESKVVKNEPLASTSVKEDIPQAEKEKLLKEKEEEDLALALAISQSEAEAKEQERQKSLYAMYNGDTTGTSAVNDAASLSSYNPSEMGYKGAAPSIAESPSDNLAVDDPLARYLNRDYWQQRKAGASAKVEEWAGASASAPTPSDSSITPTNIAVAPVQAELAQLSLGKALAVTDDMKSQTEGTLKWCQQLKEQVTVMENRIRSNNARGRSVLNDTAIQGLFSTLTEFHSQVLGALTKLDEERTYYESLQDHLGHISEARLAIDELRAEHGRRQQERLAEEQRQRQAQMKQTLEMMRMKKHVMLMEQRNVALQRFQHQEMQARRGQMAPGPYYPNYGPQQPAPAQGGYPVYSGVPSYQGYAQQQFTQPHTGYQQYPNAPLQTANQWPDPAMQIQQNSYSPSVAHAQQQPNLPNGSAQATHHPQAHSQQAYYGPVQTTAPAASYQQQPPDTAQPPQSAPQNSAAVPYVNNVPQQQLQMPQYPVSHHTGYHQQLPVNGTEAVAPAQQEIAEQPLISFD</sequence>
<dbReference type="CDD" id="cd03569">
    <property type="entry name" value="VHS_Hrs"/>
    <property type="match status" value="1"/>
</dbReference>
<dbReference type="Gene3D" id="1.20.5.1940">
    <property type="match status" value="1"/>
</dbReference>
<feature type="domain" description="FYVE-type" evidence="11">
    <location>
        <begin position="157"/>
        <end position="217"/>
    </location>
</feature>
<dbReference type="OMA" id="CGHKIHA"/>
<dbReference type="Gene3D" id="3.30.40.10">
    <property type="entry name" value="Zinc/RING finger domain, C3HC4 (zinc finger)"/>
    <property type="match status" value="1"/>
</dbReference>
<dbReference type="InterPro" id="IPR011011">
    <property type="entry name" value="Znf_FYVE_PHD"/>
</dbReference>
<feature type="region of interest" description="Disordered" evidence="10">
    <location>
        <begin position="615"/>
        <end position="682"/>
    </location>
</feature>
<evidence type="ECO:0000259" key="11">
    <source>
        <dbReference type="PROSITE" id="PS50178"/>
    </source>
</evidence>
<evidence type="ECO:0000256" key="5">
    <source>
        <dbReference type="ARBA" id="ARBA00022723"/>
    </source>
</evidence>
<feature type="compositionally biased region" description="Low complexity" evidence="10">
    <location>
        <begin position="664"/>
        <end position="679"/>
    </location>
</feature>
<reference evidence="14" key="1">
    <citation type="submission" date="2020-12" db="UniProtKB">
        <authorList>
            <consortium name="WormBaseParasite"/>
        </authorList>
    </citation>
    <scope>IDENTIFICATION</scope>
    <source>
        <strain evidence="14">MHco3</strain>
    </source>
</reference>
<dbReference type="GO" id="GO:0031623">
    <property type="term" value="P:receptor internalization"/>
    <property type="evidence" value="ECO:0007669"/>
    <property type="project" value="TreeGrafter"/>
</dbReference>
<evidence type="ECO:0000256" key="4">
    <source>
        <dbReference type="ARBA" id="ARBA00022553"/>
    </source>
</evidence>
<dbReference type="GO" id="GO:0035091">
    <property type="term" value="F:phosphatidylinositol binding"/>
    <property type="evidence" value="ECO:0007669"/>
    <property type="project" value="InterPro"/>
</dbReference>
<evidence type="ECO:0000256" key="7">
    <source>
        <dbReference type="ARBA" id="ARBA00022833"/>
    </source>
</evidence>
<evidence type="ECO:0000256" key="10">
    <source>
        <dbReference type="SAM" id="MobiDB-lite"/>
    </source>
</evidence>
<evidence type="ECO:0000256" key="9">
    <source>
        <dbReference type="SAM" id="Coils"/>
    </source>
</evidence>
<dbReference type="Pfam" id="PF00790">
    <property type="entry name" value="VHS"/>
    <property type="match status" value="1"/>
</dbReference>
<dbReference type="SMART" id="SM00064">
    <property type="entry name" value="FYVE"/>
    <property type="match status" value="1"/>
</dbReference>
<keyword evidence="13" id="KW-1185">Reference proteome</keyword>
<dbReference type="InterPro" id="IPR008942">
    <property type="entry name" value="ENTH_VHS"/>
</dbReference>
<evidence type="ECO:0000256" key="8">
    <source>
        <dbReference type="PROSITE-ProRule" id="PRU00091"/>
    </source>
</evidence>
<dbReference type="Pfam" id="PF12210">
    <property type="entry name" value="Hrs_helical"/>
    <property type="match status" value="1"/>
</dbReference>
<dbReference type="PROSITE" id="PS50178">
    <property type="entry name" value="ZF_FYVE"/>
    <property type="match status" value="1"/>
</dbReference>
<dbReference type="SMART" id="SM00288">
    <property type="entry name" value="VHS"/>
    <property type="match status" value="1"/>
</dbReference>
<keyword evidence="4" id="KW-0597">Phosphoprotein</keyword>
<dbReference type="InterPro" id="IPR024641">
    <property type="entry name" value="HRS_helical"/>
</dbReference>
<keyword evidence="9" id="KW-0175">Coiled coil</keyword>
<feature type="domain" description="VHS" evidence="12">
    <location>
        <begin position="12"/>
        <end position="140"/>
    </location>
</feature>
<dbReference type="PIRSF" id="PIRSF036956">
    <property type="entry name" value="Hrs_Vps27"/>
    <property type="match status" value="1"/>
</dbReference>
<evidence type="ECO:0000256" key="2">
    <source>
        <dbReference type="ARBA" id="ARBA00015450"/>
    </source>
</evidence>
<evidence type="ECO:0000256" key="1">
    <source>
        <dbReference type="ARBA" id="ARBA00004496"/>
    </source>
</evidence>
<keyword evidence="5" id="KW-0479">Metal-binding</keyword>
<evidence type="ECO:0000313" key="13">
    <source>
        <dbReference type="Proteomes" id="UP000025227"/>
    </source>
</evidence>
<dbReference type="CDD" id="cd21387">
    <property type="entry name" value="GAT_Hrs"/>
    <property type="match status" value="1"/>
</dbReference>
<proteinExistence type="predicted"/>
<dbReference type="GO" id="GO:0005769">
    <property type="term" value="C:early endosome"/>
    <property type="evidence" value="ECO:0007669"/>
    <property type="project" value="TreeGrafter"/>
</dbReference>
<feature type="coiled-coil region" evidence="9">
    <location>
        <begin position="469"/>
        <end position="519"/>
    </location>
</feature>
<dbReference type="OrthoDB" id="957735at2759"/>
<dbReference type="InterPro" id="IPR002014">
    <property type="entry name" value="VHS_dom"/>
</dbReference>
<feature type="compositionally biased region" description="Low complexity" evidence="10">
    <location>
        <begin position="548"/>
        <end position="569"/>
    </location>
</feature>
<dbReference type="CDD" id="cd15720">
    <property type="entry name" value="FYVE_Hrs"/>
    <property type="match status" value="1"/>
</dbReference>
<dbReference type="InterPro" id="IPR017455">
    <property type="entry name" value="Znf_FYVE-rel"/>
</dbReference>
<organism evidence="13 14">
    <name type="scientific">Haemonchus contortus</name>
    <name type="common">Barber pole worm</name>
    <dbReference type="NCBI Taxonomy" id="6289"/>
    <lineage>
        <taxon>Eukaryota</taxon>
        <taxon>Metazoa</taxon>
        <taxon>Ecdysozoa</taxon>
        <taxon>Nematoda</taxon>
        <taxon>Chromadorea</taxon>
        <taxon>Rhabditida</taxon>
        <taxon>Rhabditina</taxon>
        <taxon>Rhabditomorpha</taxon>
        <taxon>Strongyloidea</taxon>
        <taxon>Trichostrongylidae</taxon>
        <taxon>Haemonchus</taxon>
    </lineage>
</organism>
<feature type="compositionally biased region" description="Polar residues" evidence="10">
    <location>
        <begin position="615"/>
        <end position="663"/>
    </location>
</feature>
<dbReference type="InterPro" id="IPR017073">
    <property type="entry name" value="HGS/VPS27"/>
</dbReference>
<keyword evidence="3" id="KW-0963">Cytoplasm</keyword>
<evidence type="ECO:0000259" key="12">
    <source>
        <dbReference type="PROSITE" id="PS50179"/>
    </source>
</evidence>
<dbReference type="PROSITE" id="PS50330">
    <property type="entry name" value="UIM"/>
    <property type="match status" value="1"/>
</dbReference>
<name>A0A7I5EAN7_HAECO</name>
<dbReference type="PANTHER" id="PTHR46275:SF1">
    <property type="entry name" value="HEPATOCYTE GROWTH FACTOR-REGULATED TYROSINE KINASE SUBSTRATE"/>
    <property type="match status" value="1"/>
</dbReference>
<dbReference type="Pfam" id="PF01363">
    <property type="entry name" value="FYVE"/>
    <property type="match status" value="1"/>
</dbReference>
<keyword evidence="7" id="KW-0862">Zinc</keyword>
<dbReference type="SUPFAM" id="SSF48464">
    <property type="entry name" value="ENTH/VHS domain"/>
    <property type="match status" value="1"/>
</dbReference>
<dbReference type="GO" id="GO:0032456">
    <property type="term" value="P:endocytic recycling"/>
    <property type="evidence" value="ECO:0007669"/>
    <property type="project" value="TreeGrafter"/>
</dbReference>
<dbReference type="WBParaSite" id="HCON_00109160-00001">
    <property type="protein sequence ID" value="HCON_00109160-00001"/>
    <property type="gene ID" value="HCON_00109160"/>
</dbReference>
<keyword evidence="6 8" id="KW-0863">Zinc-finger</keyword>
<dbReference type="GO" id="GO:0008270">
    <property type="term" value="F:zinc ion binding"/>
    <property type="evidence" value="ECO:0007669"/>
    <property type="project" value="UniProtKB-KW"/>
</dbReference>